<feature type="transmembrane region" description="Helical" evidence="2">
    <location>
        <begin position="262"/>
        <end position="279"/>
    </location>
</feature>
<evidence type="ECO:0000313" key="4">
    <source>
        <dbReference type="Proteomes" id="UP001168528"/>
    </source>
</evidence>
<dbReference type="Proteomes" id="UP001168528">
    <property type="component" value="Unassembled WGS sequence"/>
</dbReference>
<evidence type="ECO:0008006" key="5">
    <source>
        <dbReference type="Google" id="ProtNLM"/>
    </source>
</evidence>
<dbReference type="EMBL" id="JAUKPO010000008">
    <property type="protein sequence ID" value="MDO1447688.1"/>
    <property type="molecule type" value="Genomic_DNA"/>
</dbReference>
<evidence type="ECO:0000313" key="3">
    <source>
        <dbReference type="EMBL" id="MDO1447688.1"/>
    </source>
</evidence>
<name>A0ABT8R8Z2_9BACT</name>
<evidence type="ECO:0000256" key="1">
    <source>
        <dbReference type="SAM" id="Coils"/>
    </source>
</evidence>
<comment type="caution">
    <text evidence="3">The sequence shown here is derived from an EMBL/GenBank/DDBJ whole genome shotgun (WGS) entry which is preliminary data.</text>
</comment>
<dbReference type="RefSeq" id="WP_302038492.1">
    <property type="nucleotide sequence ID" value="NZ_JAUKPO010000008.1"/>
</dbReference>
<reference evidence="3" key="1">
    <citation type="submission" date="2023-07" db="EMBL/GenBank/DDBJ databases">
        <title>The genome sequence of Rhodocytophaga aerolata KACC 12507.</title>
        <authorList>
            <person name="Zhang X."/>
        </authorList>
    </citation>
    <scope>NUCLEOTIDE SEQUENCE</scope>
    <source>
        <strain evidence="3">KACC 12507</strain>
    </source>
</reference>
<proteinExistence type="predicted"/>
<gene>
    <name evidence="3" type="ORF">Q0590_15565</name>
</gene>
<evidence type="ECO:0000256" key="2">
    <source>
        <dbReference type="SAM" id="Phobius"/>
    </source>
</evidence>
<feature type="transmembrane region" description="Helical" evidence="2">
    <location>
        <begin position="7"/>
        <end position="25"/>
    </location>
</feature>
<keyword evidence="2" id="KW-0812">Transmembrane</keyword>
<organism evidence="3 4">
    <name type="scientific">Rhodocytophaga aerolata</name>
    <dbReference type="NCBI Taxonomy" id="455078"/>
    <lineage>
        <taxon>Bacteria</taxon>
        <taxon>Pseudomonadati</taxon>
        <taxon>Bacteroidota</taxon>
        <taxon>Cytophagia</taxon>
        <taxon>Cytophagales</taxon>
        <taxon>Rhodocytophagaceae</taxon>
        <taxon>Rhodocytophaga</taxon>
    </lineage>
</organism>
<keyword evidence="1" id="KW-0175">Coiled coil</keyword>
<keyword evidence="2" id="KW-1133">Transmembrane helix</keyword>
<keyword evidence="2" id="KW-0472">Membrane</keyword>
<feature type="coiled-coil region" evidence="1">
    <location>
        <begin position="365"/>
        <end position="392"/>
    </location>
</feature>
<sequence length="394" mass="46200">MKENKKYILLLAAAILLVIVVEWLTPKPINWTATYSQDDKNPFGSFILYDLLPDLFPGKSLRTLNKNLYELDVSEELADGNYIFVSDECTLGEEDSNILLNLATNGNSVFIAAHRFPQYLKDTLVFETENIFFIADSLGLNLEHPQMKSPDAYYLKRVDYYYAFTAPKTKEKKPLFQILGNSKEGKPNFIRIPFGKGYFYLNTLPLAYTNYNMLYRQNASYIANTLSYLPVQNTFWDEYYKINRGDSQTPLRYIISQPPLRWALYLTLIALVLFMIFEAKRKQRIIPIIKPLANTTLEFTETVGRLYFQYKDHRNIAEKKITYFLDYLRSQYYVKTTEFDDELYNKLADKTGHDKQQIITLFELIKNIRSSKNISEEELVTLNRQIENFHKKSI</sequence>
<keyword evidence="4" id="KW-1185">Reference proteome</keyword>
<protein>
    <recommendedName>
        <fullName evidence="5">DUF4350 domain-containing protein</fullName>
    </recommendedName>
</protein>
<accession>A0ABT8R8Z2</accession>